<evidence type="ECO:0008006" key="3">
    <source>
        <dbReference type="Google" id="ProtNLM"/>
    </source>
</evidence>
<gene>
    <name evidence="1" type="ORF">GCM10018793_31060</name>
</gene>
<comment type="caution">
    <text evidence="1">The sequence shown here is derived from an EMBL/GenBank/DDBJ whole genome shotgun (WGS) entry which is preliminary data.</text>
</comment>
<proteinExistence type="predicted"/>
<name>A0A919L0N5_9ACTN</name>
<keyword evidence="2" id="KW-1185">Reference proteome</keyword>
<reference evidence="1" key="1">
    <citation type="journal article" date="2014" name="Int. J. Syst. Evol. Microbiol.">
        <title>Complete genome sequence of Corynebacterium casei LMG S-19264T (=DSM 44701T), isolated from a smear-ripened cheese.</title>
        <authorList>
            <consortium name="US DOE Joint Genome Institute (JGI-PGF)"/>
            <person name="Walter F."/>
            <person name="Albersmeier A."/>
            <person name="Kalinowski J."/>
            <person name="Ruckert C."/>
        </authorList>
    </citation>
    <scope>NUCLEOTIDE SEQUENCE</scope>
    <source>
        <strain evidence="1">JCM 5069</strain>
    </source>
</reference>
<sequence>MVSVLGLLRDAGTDVWIAGGWGVDALVGEQTREHCDLDLLHRGEQEPAVLAALFAAGFTESLDLRPVRFVLDAPDGRQLDLHPLVFAPDGSALQASHDPEHPFAYPAACFTAGTVGGAAVPCISAAQQDHFHQGYEPTARDRLDMAHLRRVFGIRTHF</sequence>
<reference evidence="1" key="2">
    <citation type="submission" date="2020-09" db="EMBL/GenBank/DDBJ databases">
        <authorList>
            <person name="Sun Q."/>
            <person name="Ohkuma M."/>
        </authorList>
    </citation>
    <scope>NUCLEOTIDE SEQUENCE</scope>
    <source>
        <strain evidence="1">JCM 5069</strain>
    </source>
</reference>
<dbReference type="Proteomes" id="UP000603708">
    <property type="component" value="Unassembled WGS sequence"/>
</dbReference>
<accession>A0A919L0N5</accession>
<protein>
    <recommendedName>
        <fullName evidence="3">Amino acid transporter</fullName>
    </recommendedName>
</protein>
<dbReference type="InterPro" id="IPR019646">
    <property type="entry name" value="Aminoglyc_AdlTrfase"/>
</dbReference>
<evidence type="ECO:0000313" key="1">
    <source>
        <dbReference type="EMBL" id="GHH79119.1"/>
    </source>
</evidence>
<evidence type="ECO:0000313" key="2">
    <source>
        <dbReference type="Proteomes" id="UP000603708"/>
    </source>
</evidence>
<dbReference type="Pfam" id="PF10706">
    <property type="entry name" value="Aminoglyc_resit"/>
    <property type="match status" value="1"/>
</dbReference>
<dbReference type="EMBL" id="BNCD01000008">
    <property type="protein sequence ID" value="GHH79119.1"/>
    <property type="molecule type" value="Genomic_DNA"/>
</dbReference>
<organism evidence="1 2">
    <name type="scientific">Streptomyces sulfonofaciens</name>
    <dbReference type="NCBI Taxonomy" id="68272"/>
    <lineage>
        <taxon>Bacteria</taxon>
        <taxon>Bacillati</taxon>
        <taxon>Actinomycetota</taxon>
        <taxon>Actinomycetes</taxon>
        <taxon>Kitasatosporales</taxon>
        <taxon>Streptomycetaceae</taxon>
        <taxon>Streptomyces</taxon>
    </lineage>
</organism>
<dbReference type="Gene3D" id="3.30.460.40">
    <property type="match status" value="1"/>
</dbReference>
<dbReference type="AlphaFoldDB" id="A0A919L0N5"/>